<dbReference type="EMBL" id="CP036275">
    <property type="protein sequence ID" value="QDU37059.1"/>
    <property type="molecule type" value="Genomic_DNA"/>
</dbReference>
<dbReference type="PANTHER" id="PTHR42912:SF83">
    <property type="entry name" value="METHYLTRANSFERASE TYPE 11 DOMAIN-CONTAINING PROTEIN"/>
    <property type="match status" value="1"/>
</dbReference>
<dbReference type="OrthoDB" id="9804312at2"/>
<evidence type="ECO:0000313" key="2">
    <source>
        <dbReference type="EMBL" id="QDU37059.1"/>
    </source>
</evidence>
<sequence length="266" mass="29979">MPSERPVSDSRLAIDASDPAFDEAIWQPQYPSRFFEVLRTFGVGVRHQRIVDLGTGIGRLAIQFSRQGSHVIGVDRSANLIRKARQQSVACELDAAFHIASPHETGLPARRFDAAICGERAGDLDGHRLRREIDRLLKPGGLIVDHGLRWLPQQDPVAAAVEDLLLRFHCDWARAGWDGHTPLLPEADQDDFALVATVVFDEPIPFTRESWRGHVRTREGIRDQLTDEQLRLLDAEHETVLQSLTGETFTVLHRVFARLLRPLDVE</sequence>
<accession>A0A517Z3J8</accession>
<dbReference type="InterPro" id="IPR050508">
    <property type="entry name" value="Methyltransf_Superfamily"/>
</dbReference>
<dbReference type="AlphaFoldDB" id="A0A517Z3J8"/>
<proteinExistence type="predicted"/>
<dbReference type="PANTHER" id="PTHR42912">
    <property type="entry name" value="METHYLTRANSFERASE"/>
    <property type="match status" value="1"/>
</dbReference>
<dbReference type="Proteomes" id="UP000320496">
    <property type="component" value="Chromosome"/>
</dbReference>
<reference evidence="2 3" key="1">
    <citation type="submission" date="2019-02" db="EMBL/GenBank/DDBJ databases">
        <title>Deep-cultivation of Planctomycetes and their phenomic and genomic characterization uncovers novel biology.</title>
        <authorList>
            <person name="Wiegand S."/>
            <person name="Jogler M."/>
            <person name="Boedeker C."/>
            <person name="Pinto D."/>
            <person name="Vollmers J."/>
            <person name="Rivas-Marin E."/>
            <person name="Kohn T."/>
            <person name="Peeters S.H."/>
            <person name="Heuer A."/>
            <person name="Rast P."/>
            <person name="Oberbeckmann S."/>
            <person name="Bunk B."/>
            <person name="Jeske O."/>
            <person name="Meyerdierks A."/>
            <person name="Storesund J.E."/>
            <person name="Kallscheuer N."/>
            <person name="Luecker S."/>
            <person name="Lage O.M."/>
            <person name="Pohl T."/>
            <person name="Merkel B.J."/>
            <person name="Hornburger P."/>
            <person name="Mueller R.-W."/>
            <person name="Bruemmer F."/>
            <person name="Labrenz M."/>
            <person name="Spormann A.M."/>
            <person name="Op den Camp H."/>
            <person name="Overmann J."/>
            <person name="Amann R."/>
            <person name="Jetten M.S.M."/>
            <person name="Mascher T."/>
            <person name="Medema M.H."/>
            <person name="Devos D.P."/>
            <person name="Kaster A.-K."/>
            <person name="Ovreas L."/>
            <person name="Rohde M."/>
            <person name="Galperin M.Y."/>
            <person name="Jogler C."/>
        </authorList>
    </citation>
    <scope>NUCLEOTIDE SEQUENCE [LARGE SCALE GENOMIC DNA]</scope>
    <source>
        <strain evidence="2 3">Mal4</strain>
    </source>
</reference>
<gene>
    <name evidence="2" type="ORF">Mal4_13620</name>
</gene>
<dbReference type="RefSeq" id="WP_145367744.1">
    <property type="nucleotide sequence ID" value="NZ_CP036275.1"/>
</dbReference>
<dbReference type="Gene3D" id="3.40.50.150">
    <property type="entry name" value="Vaccinia Virus protein VP39"/>
    <property type="match status" value="1"/>
</dbReference>
<dbReference type="GO" id="GO:0008168">
    <property type="term" value="F:methyltransferase activity"/>
    <property type="evidence" value="ECO:0007669"/>
    <property type="project" value="TreeGrafter"/>
</dbReference>
<dbReference type="KEGG" id="mri:Mal4_13620"/>
<dbReference type="InterPro" id="IPR041698">
    <property type="entry name" value="Methyltransf_25"/>
</dbReference>
<dbReference type="Pfam" id="PF13649">
    <property type="entry name" value="Methyltransf_25"/>
    <property type="match status" value="1"/>
</dbReference>
<dbReference type="CDD" id="cd02440">
    <property type="entry name" value="AdoMet_MTases"/>
    <property type="match status" value="1"/>
</dbReference>
<name>A0A517Z3J8_9PLAN</name>
<keyword evidence="3" id="KW-1185">Reference proteome</keyword>
<dbReference type="InterPro" id="IPR029063">
    <property type="entry name" value="SAM-dependent_MTases_sf"/>
</dbReference>
<evidence type="ECO:0000313" key="3">
    <source>
        <dbReference type="Proteomes" id="UP000320496"/>
    </source>
</evidence>
<evidence type="ECO:0000259" key="1">
    <source>
        <dbReference type="Pfam" id="PF13649"/>
    </source>
</evidence>
<protein>
    <recommendedName>
        <fullName evidence="1">Methyltransferase domain-containing protein</fullName>
    </recommendedName>
</protein>
<organism evidence="2 3">
    <name type="scientific">Maioricimonas rarisocia</name>
    <dbReference type="NCBI Taxonomy" id="2528026"/>
    <lineage>
        <taxon>Bacteria</taxon>
        <taxon>Pseudomonadati</taxon>
        <taxon>Planctomycetota</taxon>
        <taxon>Planctomycetia</taxon>
        <taxon>Planctomycetales</taxon>
        <taxon>Planctomycetaceae</taxon>
        <taxon>Maioricimonas</taxon>
    </lineage>
</organism>
<feature type="domain" description="Methyltransferase" evidence="1">
    <location>
        <begin position="50"/>
        <end position="141"/>
    </location>
</feature>
<dbReference type="SUPFAM" id="SSF53335">
    <property type="entry name" value="S-adenosyl-L-methionine-dependent methyltransferases"/>
    <property type="match status" value="1"/>
</dbReference>